<evidence type="ECO:0000256" key="1">
    <source>
        <dbReference type="SAM" id="MobiDB-lite"/>
    </source>
</evidence>
<feature type="compositionally biased region" description="Acidic residues" evidence="1">
    <location>
        <begin position="167"/>
        <end position="193"/>
    </location>
</feature>
<sequence length="795" mass="92597">MSSRIARMFELLPKTVANTERSENVNARITGQSSQRSSPKTLSKHVYGNKNIFPSIPSENLSPTNDHFETVENETLTHAKRQILGDMDTNSDRKSFTTRENLETSADEVQNQETYYSPHAGTSGCTNKPLSPNLDTNICAKNVANLDKHVTGDTSEENDVASNFGDYDSDDSVVDPDYGEEDVKEEENIEDEDGSKQRSRKRRSVPEKWKKNERKKKRHSGLEHRTQKEKKLVKRKIVKPPCSITCKLKCWEKISEEERKKIHRQYWTDQKSIDMKRQFIASHVQQIPVVRRRERNYERELRRKHTNRYSSEQDRKQATLCKKFFLITLSISQQTVDTAIEKKRDGGLLSPDKRGKHIPSNKVPAEVRNLIREHISLFPAYESHYTRERSTKKYLGNHLNVSRMFKLYLEYCHEKLIPEELIGKEWLYSDVFNYEFNLAFKNPDLDTCDECDKYKIKMQEAGSQDIRSSFQEEYEKHLEDAGDRYKMKAADKQSSKENLSKTVVMIDLQKCLPTPDLHNSQSFYSLKLWTYDLVIHNSTDEKSYCMMWDESIAGRGGNEVASCLLKWSEICDIPNNVTELIIWSDNCPSQNRNAQIMMCYFIVLNRNTNLKKITHKFLTKGHTHLEADGDHSVIEREKKKVPQLRIVTPWDWQQVVRLCGVKKSFIVTAMETEDFLNFKSLCEGPKSPLVLRKKDDSGDNFLVSQCVCLQVRRDSPGTLFYKTNFRDEFLAITLTRNTRNKAYLPETLPLKSVKNLEEYTQRNINIFRSYCLGYPKSSMASIRTWHMAKRNPIRI</sequence>
<feature type="region of interest" description="Disordered" evidence="1">
    <location>
        <begin position="150"/>
        <end position="232"/>
    </location>
</feature>
<accession>A0A653BET7</accession>
<reference evidence="3 4" key="1">
    <citation type="submission" date="2019-01" db="EMBL/GenBank/DDBJ databases">
        <authorList>
            <person name="Sayadi A."/>
        </authorList>
    </citation>
    <scope>NUCLEOTIDE SEQUENCE [LARGE SCALE GENOMIC DNA]</scope>
</reference>
<keyword evidence="4" id="KW-1185">Reference proteome</keyword>
<dbReference type="Pfam" id="PF25273">
    <property type="entry name" value="DUF7869"/>
    <property type="match status" value="1"/>
</dbReference>
<feature type="compositionally biased region" description="Basic and acidic residues" evidence="1">
    <location>
        <begin position="90"/>
        <end position="102"/>
    </location>
</feature>
<feature type="region of interest" description="Disordered" evidence="1">
    <location>
        <begin position="22"/>
        <end position="42"/>
    </location>
</feature>
<dbReference type="OrthoDB" id="6771640at2759"/>
<dbReference type="PANTHER" id="PTHR10773:SF19">
    <property type="match status" value="1"/>
</dbReference>
<evidence type="ECO:0000313" key="4">
    <source>
        <dbReference type="Proteomes" id="UP000410492"/>
    </source>
</evidence>
<gene>
    <name evidence="3" type="ORF">CALMAC_LOCUS377</name>
</gene>
<evidence type="ECO:0000313" key="3">
    <source>
        <dbReference type="EMBL" id="VEN34041.1"/>
    </source>
</evidence>
<feature type="region of interest" description="Disordered" evidence="1">
    <location>
        <begin position="88"/>
        <end position="110"/>
    </location>
</feature>
<evidence type="ECO:0000259" key="2">
    <source>
        <dbReference type="Pfam" id="PF25273"/>
    </source>
</evidence>
<name>A0A653BET7_CALMS</name>
<dbReference type="Proteomes" id="UP000410492">
    <property type="component" value="Unassembled WGS sequence"/>
</dbReference>
<dbReference type="EMBL" id="CAACVG010000419">
    <property type="protein sequence ID" value="VEN34041.1"/>
    <property type="molecule type" value="Genomic_DNA"/>
</dbReference>
<dbReference type="InterPro" id="IPR057191">
    <property type="entry name" value="DUF7869"/>
</dbReference>
<dbReference type="AlphaFoldDB" id="A0A653BET7"/>
<feature type="compositionally biased region" description="Polar residues" evidence="1">
    <location>
        <begin position="22"/>
        <end position="41"/>
    </location>
</feature>
<protein>
    <recommendedName>
        <fullName evidence="2">DUF7869 domain-containing protein</fullName>
    </recommendedName>
</protein>
<dbReference type="PANTHER" id="PTHR10773">
    <property type="entry name" value="DNA-DIRECTED RNA POLYMERASES I, II, AND III SUBUNIT RPABC2"/>
    <property type="match status" value="1"/>
</dbReference>
<organism evidence="3 4">
    <name type="scientific">Callosobruchus maculatus</name>
    <name type="common">Southern cowpea weevil</name>
    <name type="synonym">Pulse bruchid</name>
    <dbReference type="NCBI Taxonomy" id="64391"/>
    <lineage>
        <taxon>Eukaryota</taxon>
        <taxon>Metazoa</taxon>
        <taxon>Ecdysozoa</taxon>
        <taxon>Arthropoda</taxon>
        <taxon>Hexapoda</taxon>
        <taxon>Insecta</taxon>
        <taxon>Pterygota</taxon>
        <taxon>Neoptera</taxon>
        <taxon>Endopterygota</taxon>
        <taxon>Coleoptera</taxon>
        <taxon>Polyphaga</taxon>
        <taxon>Cucujiformia</taxon>
        <taxon>Chrysomeloidea</taxon>
        <taxon>Chrysomelidae</taxon>
        <taxon>Bruchinae</taxon>
        <taxon>Bruchini</taxon>
        <taxon>Callosobruchus</taxon>
    </lineage>
</organism>
<feature type="domain" description="DUF7869" evidence="2">
    <location>
        <begin position="556"/>
        <end position="640"/>
    </location>
</feature>
<feature type="compositionally biased region" description="Basic and acidic residues" evidence="1">
    <location>
        <begin position="220"/>
        <end position="230"/>
    </location>
</feature>
<proteinExistence type="predicted"/>